<reference evidence="1" key="2">
    <citation type="submission" date="2018-02" db="UniProtKB">
        <authorList>
            <consortium name="EnsemblMetazoa"/>
        </authorList>
    </citation>
    <scope>IDENTIFICATION</scope>
</reference>
<dbReference type="OMA" id="QNHAYAR"/>
<dbReference type="Proteomes" id="UP000024404">
    <property type="component" value="Unassembled WGS sequence"/>
</dbReference>
<evidence type="ECO:0000313" key="1">
    <source>
        <dbReference type="EnsemblMetazoa" id="OVOC11430.1"/>
    </source>
</evidence>
<dbReference type="EMBL" id="CMVM020000358">
    <property type="status" value="NOT_ANNOTATED_CDS"/>
    <property type="molecule type" value="Genomic_DNA"/>
</dbReference>
<evidence type="ECO:0000313" key="2">
    <source>
        <dbReference type="Proteomes" id="UP000024404"/>
    </source>
</evidence>
<reference evidence="2" key="1">
    <citation type="submission" date="2013-10" db="EMBL/GenBank/DDBJ databases">
        <title>Genome sequencing of Onchocerca volvulus.</title>
        <authorList>
            <person name="Cotton J."/>
            <person name="Tsai J."/>
            <person name="Stanley E."/>
            <person name="Tracey A."/>
            <person name="Holroyd N."/>
            <person name="Lustigman S."/>
            <person name="Berriman M."/>
        </authorList>
    </citation>
    <scope>NUCLEOTIDE SEQUENCE</scope>
</reference>
<dbReference type="EnsemblMetazoa" id="OVOC11430.1">
    <property type="protein sequence ID" value="OVOC11430.1"/>
    <property type="gene ID" value="WBGene00248239"/>
</dbReference>
<sequence>MNQERTNDDLEYRAEDDHVCVRRMIRTVVILLTVIAIIMVVFSLLFGSKIDEMVNESYDESLKISSSGLVLGPISNATNFGNRGESEKT</sequence>
<proteinExistence type="predicted"/>
<protein>
    <submittedName>
        <fullName evidence="1">Uncharacterized protein</fullName>
    </submittedName>
</protein>
<dbReference type="AlphaFoldDB" id="A0A2K6VIK8"/>
<accession>A0A2K6VIK8</accession>
<organism evidence="1 2">
    <name type="scientific">Onchocerca volvulus</name>
    <dbReference type="NCBI Taxonomy" id="6282"/>
    <lineage>
        <taxon>Eukaryota</taxon>
        <taxon>Metazoa</taxon>
        <taxon>Ecdysozoa</taxon>
        <taxon>Nematoda</taxon>
        <taxon>Chromadorea</taxon>
        <taxon>Rhabditida</taxon>
        <taxon>Spirurina</taxon>
        <taxon>Spiruromorpha</taxon>
        <taxon>Filarioidea</taxon>
        <taxon>Onchocercidae</taxon>
        <taxon>Onchocerca</taxon>
    </lineage>
</organism>
<keyword evidence="2" id="KW-1185">Reference proteome</keyword>
<name>A0A2K6VIK8_ONCVO</name>